<accession>A0A6J7TY49</accession>
<gene>
    <name evidence="1" type="ORF">UFOPK4366_00116</name>
</gene>
<organism evidence="1">
    <name type="scientific">freshwater metagenome</name>
    <dbReference type="NCBI Taxonomy" id="449393"/>
    <lineage>
        <taxon>unclassified sequences</taxon>
        <taxon>metagenomes</taxon>
        <taxon>ecological metagenomes</taxon>
    </lineage>
</organism>
<proteinExistence type="predicted"/>
<protein>
    <submittedName>
        <fullName evidence="1">Unannotated protein</fullName>
    </submittedName>
</protein>
<dbReference type="AlphaFoldDB" id="A0A6J7TY49"/>
<reference evidence="1" key="1">
    <citation type="submission" date="2020-05" db="EMBL/GenBank/DDBJ databases">
        <authorList>
            <person name="Chiriac C."/>
            <person name="Salcher M."/>
            <person name="Ghai R."/>
            <person name="Kavagutti S V."/>
        </authorList>
    </citation>
    <scope>NUCLEOTIDE SEQUENCE</scope>
</reference>
<name>A0A6J7TY49_9ZZZZ</name>
<dbReference type="EMBL" id="CAFBQS010000008">
    <property type="protein sequence ID" value="CAB5058551.1"/>
    <property type="molecule type" value="Genomic_DNA"/>
</dbReference>
<sequence>MSLKKLAITILTASLLISLQTTATADVAQTIDEQWEGADSTKPGQYGILVQQSAELLRFSSFLISLDGTQDKVESITACKSYADPLCAKTVTQKISANLQLCNEKITSECVSNMFARNAAGKDLKVIYEGPIESLDNYDFAGDSTKGLPTGGSPLIFSVPEAPHAGGDKYMLKVEMQGNGNAVHNYEFNRTRAGIFPVTITSGKFYPSRVSINAPRYTSYGETNGDGIDPGCQFATTTKCLKIQAFPEGFAFGFSAKFKNSLTGWWHGRFKTPEITSEIKDGLMNFSVIANPIKVPTVFGWVDTASLPEDLKLRYSKTPRYGASYFGPVNGDLAKISVLNDTNSVFTDDTLAELKSWLPLLGDRAVAMPSAWAISTIDGDAKGDVERCTKLESGIAGLVTTNASMYSSGPPVFNTDSQSLDYKVAAPHLTSTGEDLLGSYDLVMNSQVARCMYGFSKAPLKASISVVSTSEKTTVETSVLNESNGFIRLSANGFHYSQPTIQVKLTQDKVIEPAVTTTSNVAAPVKKAAVKKVVKTITCSKGKLTRKVSGTAPKCPAGYRSK</sequence>
<evidence type="ECO:0000313" key="1">
    <source>
        <dbReference type="EMBL" id="CAB5058551.1"/>
    </source>
</evidence>